<feature type="transmembrane region" description="Helical" evidence="8">
    <location>
        <begin position="903"/>
        <end position="923"/>
    </location>
</feature>
<reference evidence="12 13" key="1">
    <citation type="journal article" date="2015" name="Plant Cell">
        <title>Oil accumulation by the oleaginous diatom Fistulifera solaris as revealed by the genome and transcriptome.</title>
        <authorList>
            <person name="Tanaka T."/>
            <person name="Maeda Y."/>
            <person name="Veluchamy A."/>
            <person name="Tanaka M."/>
            <person name="Abida H."/>
            <person name="Marechal E."/>
            <person name="Bowler C."/>
            <person name="Muto M."/>
            <person name="Sunaga Y."/>
            <person name="Tanaka M."/>
            <person name="Yoshino T."/>
            <person name="Taniguchi T."/>
            <person name="Fukuda Y."/>
            <person name="Nemoto M."/>
            <person name="Matsumoto M."/>
            <person name="Wong P.S."/>
            <person name="Aburatani S."/>
            <person name="Fujibuchi W."/>
        </authorList>
    </citation>
    <scope>NUCLEOTIDE SEQUENCE [LARGE SCALE GENOMIC DNA]</scope>
    <source>
        <strain evidence="12 13">JPCC DA0580</strain>
    </source>
</reference>
<dbReference type="Pfam" id="PF02714">
    <property type="entry name" value="RSN1_7TM"/>
    <property type="match status" value="1"/>
</dbReference>
<evidence type="ECO:0000256" key="2">
    <source>
        <dbReference type="ARBA" id="ARBA00007779"/>
    </source>
</evidence>
<feature type="transmembrane region" description="Helical" evidence="8">
    <location>
        <begin position="624"/>
        <end position="648"/>
    </location>
</feature>
<dbReference type="OrthoDB" id="1689567at2759"/>
<name>A0A1Z5JA29_FISSO</name>
<evidence type="ECO:0000259" key="9">
    <source>
        <dbReference type="Pfam" id="PF02714"/>
    </source>
</evidence>
<evidence type="ECO:0000259" key="10">
    <source>
        <dbReference type="Pfam" id="PF13967"/>
    </source>
</evidence>
<evidence type="ECO:0000256" key="1">
    <source>
        <dbReference type="ARBA" id="ARBA00004141"/>
    </source>
</evidence>
<feature type="transmembrane region" description="Helical" evidence="8">
    <location>
        <begin position="677"/>
        <end position="698"/>
    </location>
</feature>
<proteinExistence type="inferred from homology"/>
<comment type="caution">
    <text evidence="12">The sequence shown here is derived from an EMBL/GenBank/DDBJ whole genome shotgun (WGS) entry which is preliminary data.</text>
</comment>
<dbReference type="InterPro" id="IPR027815">
    <property type="entry name" value="CSC1/OSCA1-like_cyt"/>
</dbReference>
<feature type="transmembrane region" description="Helical" evidence="8">
    <location>
        <begin position="763"/>
        <end position="783"/>
    </location>
</feature>
<feature type="domain" description="CSC1/OSCA1-like cytosolic" evidence="11">
    <location>
        <begin position="266"/>
        <end position="407"/>
    </location>
</feature>
<feature type="transmembrane region" description="Helical" evidence="8">
    <location>
        <begin position="174"/>
        <end position="193"/>
    </location>
</feature>
<evidence type="ECO:0000256" key="4">
    <source>
        <dbReference type="ARBA" id="ARBA00022692"/>
    </source>
</evidence>
<keyword evidence="4 8" id="KW-0812">Transmembrane</keyword>
<evidence type="ECO:0000256" key="7">
    <source>
        <dbReference type="SAM" id="MobiDB-lite"/>
    </source>
</evidence>
<dbReference type="EMBL" id="BDSP01000025">
    <property type="protein sequence ID" value="GAX10816.1"/>
    <property type="molecule type" value="Genomic_DNA"/>
</dbReference>
<feature type="region of interest" description="Disordered" evidence="7">
    <location>
        <begin position="105"/>
        <end position="134"/>
    </location>
</feature>
<evidence type="ECO:0000256" key="3">
    <source>
        <dbReference type="ARBA" id="ARBA00022448"/>
    </source>
</evidence>
<dbReference type="Proteomes" id="UP000198406">
    <property type="component" value="Unassembled WGS sequence"/>
</dbReference>
<dbReference type="InterPro" id="IPR003864">
    <property type="entry name" value="CSC1/OSCA1-like_7TM"/>
</dbReference>
<accession>A0A1Z5JA29</accession>
<dbReference type="PANTHER" id="PTHR13018">
    <property type="entry name" value="PROBABLE MEMBRANE PROTEIN DUF221-RELATED"/>
    <property type="match status" value="1"/>
</dbReference>
<feature type="transmembrane region" description="Helical" evidence="8">
    <location>
        <begin position="719"/>
        <end position="743"/>
    </location>
</feature>
<dbReference type="InParanoid" id="A0A1Z5JA29"/>
<keyword evidence="6 8" id="KW-0472">Membrane</keyword>
<dbReference type="AlphaFoldDB" id="A0A1Z5JA29"/>
<evidence type="ECO:0000313" key="12">
    <source>
        <dbReference type="EMBL" id="GAX10816.1"/>
    </source>
</evidence>
<dbReference type="PANTHER" id="PTHR13018:SF5">
    <property type="entry name" value="RE44586P"/>
    <property type="match status" value="1"/>
</dbReference>
<dbReference type="GO" id="GO:0005227">
    <property type="term" value="F:calcium-activated cation channel activity"/>
    <property type="evidence" value="ECO:0007669"/>
    <property type="project" value="InterPro"/>
</dbReference>
<feature type="transmembrane region" description="Helical" evidence="8">
    <location>
        <begin position="35"/>
        <end position="55"/>
    </location>
</feature>
<comment type="similarity">
    <text evidence="2">Belongs to the CSC1 (TC 1.A.17) family.</text>
</comment>
<evidence type="ECO:0000259" key="11">
    <source>
        <dbReference type="Pfam" id="PF14703"/>
    </source>
</evidence>
<feature type="transmembrane region" description="Helical" evidence="8">
    <location>
        <begin position="825"/>
        <end position="853"/>
    </location>
</feature>
<feature type="compositionally biased region" description="Low complexity" evidence="7">
    <location>
        <begin position="120"/>
        <end position="134"/>
    </location>
</feature>
<evidence type="ECO:0000256" key="6">
    <source>
        <dbReference type="ARBA" id="ARBA00023136"/>
    </source>
</evidence>
<feature type="domain" description="CSC1/OSCA1-like 7TM region" evidence="9">
    <location>
        <begin position="622"/>
        <end position="896"/>
    </location>
</feature>
<dbReference type="Pfam" id="PF13967">
    <property type="entry name" value="RSN1_TM"/>
    <property type="match status" value="1"/>
</dbReference>
<feature type="transmembrane region" description="Helical" evidence="8">
    <location>
        <begin position="221"/>
        <end position="239"/>
    </location>
</feature>
<protein>
    <recommendedName>
        <fullName evidence="14">Calcium permeable stress-gated cation channel 1</fullName>
    </recommendedName>
</protein>
<dbReference type="InterPro" id="IPR045122">
    <property type="entry name" value="Csc1-like"/>
</dbReference>
<evidence type="ECO:0008006" key="14">
    <source>
        <dbReference type="Google" id="ProtNLM"/>
    </source>
</evidence>
<keyword evidence="5 8" id="KW-1133">Transmembrane helix</keyword>
<evidence type="ECO:0000256" key="8">
    <source>
        <dbReference type="SAM" id="Phobius"/>
    </source>
</evidence>
<organism evidence="12 13">
    <name type="scientific">Fistulifera solaris</name>
    <name type="common">Oleaginous diatom</name>
    <dbReference type="NCBI Taxonomy" id="1519565"/>
    <lineage>
        <taxon>Eukaryota</taxon>
        <taxon>Sar</taxon>
        <taxon>Stramenopiles</taxon>
        <taxon>Ochrophyta</taxon>
        <taxon>Bacillariophyta</taxon>
        <taxon>Bacillariophyceae</taxon>
        <taxon>Bacillariophycidae</taxon>
        <taxon>Naviculales</taxon>
        <taxon>Naviculaceae</taxon>
        <taxon>Fistulifera</taxon>
    </lineage>
</organism>
<keyword evidence="3" id="KW-0813">Transport</keyword>
<dbReference type="InterPro" id="IPR032880">
    <property type="entry name" value="CSC1/OSCA1-like_N"/>
</dbReference>
<feature type="domain" description="CSC1/OSCA1-like N-terminal transmembrane" evidence="10">
    <location>
        <begin position="39"/>
        <end position="242"/>
    </location>
</feature>
<keyword evidence="13" id="KW-1185">Reference proteome</keyword>
<evidence type="ECO:0000256" key="5">
    <source>
        <dbReference type="ARBA" id="ARBA00022989"/>
    </source>
</evidence>
<feature type="transmembrane region" description="Helical" evidence="8">
    <location>
        <begin position="873"/>
        <end position="896"/>
    </location>
</feature>
<comment type="subcellular location">
    <subcellularLocation>
        <location evidence="1">Membrane</location>
        <topology evidence="1">Multi-pass membrane protein</topology>
    </subcellularLocation>
</comment>
<sequence>MDRFLAYNYGYDYWGNATNQTDTDFDSNLHAPEDVSVDAVVTSLYFNSVVFLLLMTSYECLRRVLPTVYSSQKKLDHIMHPQRTTDEMDEYHQLDEKEKVSDGKYVPPTHAFSQSEPIKSLDSCESTGSSSLSSLPDDMPLDWVAPVFGVPWSKVRKTAGLDGYFFLRYIRMNIRITAVSTFWFFLVLVPIYATGNGNEMYPAQGWYRISASNLPATGWRMWIPCLFAYLFTGFICFVIKQEYRHFLELRQDFLARGVSHVDPQQHYSLMIEDIPYELRSDRALKEYFESLFPGKVHSANVILNIPDLQEVSDRCTRVCRRLEKSIAYLHAYGERPTHIVGRGRLTVLGVDLQPLDCRQCWNADDEPVLLADDHLAQRPQKGERVDSISYYTQDLAAQSRMLFRMQRQKSQVATSGNLSIRADNWFDQVVMEISEVATRIMDDSVIDNDLISPSSSSGRFPGRPNTAETMTSQYGSISSVAVSERLFRVHTTEAELNASASRLIQNDHHLGGKESVENYQTPFGAEQYSSTIRRWAGRLGLDFVVAIFRLLNKQIDVAFESVLGSTMSSTGFVTFLDLSSTTCAASAILSAKASVLSVSVAPEPREIIWANGHVSRSTRERREYIIEIILALGMILWSFPLAFIQVFAKARNLAELLQMEWILEYEDGALFRLINGYLPVVALLCLILILPVIFEYIAVKVEKRKTFTDVQSSMLCRYFNYQLANIYITVTAGSLLKSLSIIIEHPQNLLPLLGESLPTMVGYFVALLVTKIMAGLPMVFLRFGALSRMLVLKLLSYEPAMSQRELDAVYRLENVQYGWEFPTQLLVVVIVFTYAIICPVILPFGLIYFLGALTVYKKQILYVYSPVYESGGAMFPLAVQRTIFGLVCGQMTLLGYLFTRACYYQMIFLWPLPFMTLVLMRYFQKTYVEPAAKLSLERAREYDRLTSVLAGGPGSTRSSTVSHDAGIALREREFDKNAYRQPVLTELATEPLTYRRGVDDDETIEVRRRLREINRFASQTSDSERESALKIS</sequence>
<gene>
    <name evidence="12" type="ORF">FisN_1Hh358</name>
</gene>
<dbReference type="GO" id="GO:0005886">
    <property type="term" value="C:plasma membrane"/>
    <property type="evidence" value="ECO:0007669"/>
    <property type="project" value="TreeGrafter"/>
</dbReference>
<evidence type="ECO:0000313" key="13">
    <source>
        <dbReference type="Proteomes" id="UP000198406"/>
    </source>
</evidence>
<dbReference type="Pfam" id="PF14703">
    <property type="entry name" value="PHM7_cyt"/>
    <property type="match status" value="1"/>
</dbReference>